<keyword evidence="6" id="KW-0539">Nucleus</keyword>
<dbReference type="Gene3D" id="4.10.1060.10">
    <property type="entry name" value="Zinc finger, RanBP2-type"/>
    <property type="match status" value="5"/>
</dbReference>
<dbReference type="KEGG" id="acan:ACA1_092100"/>
<dbReference type="GO" id="GO:0003723">
    <property type="term" value="F:RNA binding"/>
    <property type="evidence" value="ECO:0007669"/>
    <property type="project" value="UniProtKB-KW"/>
</dbReference>
<feature type="domain" description="RanBP2-type" evidence="9">
    <location>
        <begin position="4"/>
        <end position="33"/>
    </location>
</feature>
<proteinExistence type="predicted"/>
<dbReference type="PANTHER" id="PTHR23238">
    <property type="entry name" value="RNA BINDING PROTEIN"/>
    <property type="match status" value="1"/>
</dbReference>
<feature type="domain" description="RanBP2-type" evidence="9">
    <location>
        <begin position="231"/>
        <end position="260"/>
    </location>
</feature>
<evidence type="ECO:0000256" key="1">
    <source>
        <dbReference type="ARBA" id="ARBA00004123"/>
    </source>
</evidence>
<feature type="region of interest" description="Disordered" evidence="8">
    <location>
        <begin position="170"/>
        <end position="190"/>
    </location>
</feature>
<gene>
    <name evidence="10" type="ORF">ACA1_092100</name>
</gene>
<dbReference type="GO" id="GO:0006355">
    <property type="term" value="P:regulation of DNA-templated transcription"/>
    <property type="evidence" value="ECO:0007669"/>
    <property type="project" value="InterPro"/>
</dbReference>
<keyword evidence="11" id="KW-1185">Reference proteome</keyword>
<evidence type="ECO:0000256" key="3">
    <source>
        <dbReference type="ARBA" id="ARBA00022771"/>
    </source>
</evidence>
<reference evidence="10 11" key="1">
    <citation type="journal article" date="2013" name="Genome Biol.">
        <title>Genome of Acanthamoeba castellanii highlights extensive lateral gene transfer and early evolution of tyrosine kinase signaling.</title>
        <authorList>
            <person name="Clarke M."/>
            <person name="Lohan A.J."/>
            <person name="Liu B."/>
            <person name="Lagkouvardos I."/>
            <person name="Roy S."/>
            <person name="Zafar N."/>
            <person name="Bertelli C."/>
            <person name="Schilde C."/>
            <person name="Kianianmomeni A."/>
            <person name="Burglin T.R."/>
            <person name="Frech C."/>
            <person name="Turcotte B."/>
            <person name="Kopec K.O."/>
            <person name="Synnott J.M."/>
            <person name="Choo C."/>
            <person name="Paponov I."/>
            <person name="Finkler A."/>
            <person name="Soon Heng Tan C."/>
            <person name="Hutchins A.P."/>
            <person name="Weinmeier T."/>
            <person name="Rattei T."/>
            <person name="Chu J.S."/>
            <person name="Gimenez G."/>
            <person name="Irimia M."/>
            <person name="Rigden D.J."/>
            <person name="Fitzpatrick D.A."/>
            <person name="Lorenzo-Morales J."/>
            <person name="Bateman A."/>
            <person name="Chiu C.H."/>
            <person name="Tang P."/>
            <person name="Hegemann P."/>
            <person name="Fromm H."/>
            <person name="Raoult D."/>
            <person name="Greub G."/>
            <person name="Miranda-Saavedra D."/>
            <person name="Chen N."/>
            <person name="Nash P."/>
            <person name="Ginger M.L."/>
            <person name="Horn M."/>
            <person name="Schaap P."/>
            <person name="Caler L."/>
            <person name="Loftus B."/>
        </authorList>
    </citation>
    <scope>NUCLEOTIDE SEQUENCE [LARGE SCALE GENOMIC DNA]</scope>
    <source>
        <strain evidence="10 11">Neff</strain>
    </source>
</reference>
<evidence type="ECO:0000256" key="5">
    <source>
        <dbReference type="ARBA" id="ARBA00022884"/>
    </source>
</evidence>
<keyword evidence="4" id="KW-0862">Zinc</keyword>
<dbReference type="InterPro" id="IPR001876">
    <property type="entry name" value="Znf_RanBP2"/>
</dbReference>
<dbReference type="SUPFAM" id="SSF90209">
    <property type="entry name" value="Ran binding protein zinc finger-like"/>
    <property type="match status" value="5"/>
</dbReference>
<feature type="domain" description="RanBP2-type" evidence="9">
    <location>
        <begin position="194"/>
        <end position="223"/>
    </location>
</feature>
<feature type="region of interest" description="Disordered" evidence="8">
    <location>
        <begin position="38"/>
        <end position="73"/>
    </location>
</feature>
<evidence type="ECO:0000256" key="4">
    <source>
        <dbReference type="ARBA" id="ARBA00022833"/>
    </source>
</evidence>
<evidence type="ECO:0000256" key="7">
    <source>
        <dbReference type="PROSITE-ProRule" id="PRU00322"/>
    </source>
</evidence>
<feature type="domain" description="RanBP2-type" evidence="9">
    <location>
        <begin position="107"/>
        <end position="136"/>
    </location>
</feature>
<dbReference type="GeneID" id="14913471"/>
<evidence type="ECO:0000256" key="6">
    <source>
        <dbReference type="ARBA" id="ARBA00023242"/>
    </source>
</evidence>
<accession>L8GI03</accession>
<dbReference type="RefSeq" id="XP_004334713.1">
    <property type="nucleotide sequence ID" value="XM_004334665.1"/>
</dbReference>
<dbReference type="GO" id="GO:0008270">
    <property type="term" value="F:zinc ion binding"/>
    <property type="evidence" value="ECO:0007669"/>
    <property type="project" value="UniProtKB-KW"/>
</dbReference>
<evidence type="ECO:0000313" key="10">
    <source>
        <dbReference type="EMBL" id="ELR12700.1"/>
    </source>
</evidence>
<feature type="compositionally biased region" description="Gly residues" evidence="8">
    <location>
        <begin position="38"/>
        <end position="58"/>
    </location>
</feature>
<dbReference type="EMBL" id="KB008103">
    <property type="protein sequence ID" value="ELR12700.1"/>
    <property type="molecule type" value="Genomic_DNA"/>
</dbReference>
<dbReference type="Proteomes" id="UP000011083">
    <property type="component" value="Unassembled WGS sequence"/>
</dbReference>
<dbReference type="PROSITE" id="PS50199">
    <property type="entry name" value="ZF_RANBP2_2"/>
    <property type="match status" value="5"/>
</dbReference>
<dbReference type="PROSITE" id="PS01358">
    <property type="entry name" value="ZF_RANBP2_1"/>
    <property type="match status" value="5"/>
</dbReference>
<keyword evidence="2" id="KW-0479">Metal-binding</keyword>
<evidence type="ECO:0000313" key="11">
    <source>
        <dbReference type="Proteomes" id="UP000011083"/>
    </source>
</evidence>
<evidence type="ECO:0000259" key="9">
    <source>
        <dbReference type="PROSITE" id="PS50199"/>
    </source>
</evidence>
<dbReference type="OrthoDB" id="1878647at2759"/>
<evidence type="ECO:0000256" key="2">
    <source>
        <dbReference type="ARBA" id="ARBA00022723"/>
    </source>
</evidence>
<feature type="compositionally biased region" description="Gly residues" evidence="8">
    <location>
        <begin position="180"/>
        <end position="189"/>
    </location>
</feature>
<comment type="subcellular location">
    <subcellularLocation>
        <location evidence="1">Nucleus</location>
    </subcellularLocation>
</comment>
<dbReference type="GO" id="GO:0005634">
    <property type="term" value="C:nucleus"/>
    <property type="evidence" value="ECO:0007669"/>
    <property type="project" value="UniProtKB-SubCell"/>
</dbReference>
<dbReference type="SMART" id="SM00547">
    <property type="entry name" value="ZnF_RBZ"/>
    <property type="match status" value="5"/>
</dbReference>
<feature type="domain" description="RanBP2-type" evidence="9">
    <location>
        <begin position="73"/>
        <end position="102"/>
    </location>
</feature>
<dbReference type="InterPro" id="IPR034870">
    <property type="entry name" value="TET_fam"/>
</dbReference>
<dbReference type="Pfam" id="PF00641">
    <property type="entry name" value="Zn_ribbon_RanBP"/>
    <property type="match status" value="5"/>
</dbReference>
<organism evidence="10 11">
    <name type="scientific">Acanthamoeba castellanii (strain ATCC 30010 / Neff)</name>
    <dbReference type="NCBI Taxonomy" id="1257118"/>
    <lineage>
        <taxon>Eukaryota</taxon>
        <taxon>Amoebozoa</taxon>
        <taxon>Discosea</taxon>
        <taxon>Longamoebia</taxon>
        <taxon>Centramoebida</taxon>
        <taxon>Acanthamoebidae</taxon>
        <taxon>Acanthamoeba</taxon>
    </lineage>
</organism>
<evidence type="ECO:0000256" key="8">
    <source>
        <dbReference type="SAM" id="MobiDB-lite"/>
    </source>
</evidence>
<sequence>MQRREGDWDCPNCGDMNFASRSICRKCSSPKSGGAIGGGGGDEGGVMLGNGGGAAPGGEEGHQHQQHQPHPTKPGDWYCPSCRDLNFASRSVCRKCQTPHPDHSNARPGDWLCRNCTELNFASRLMCRKCNSPHPRPAPHQFFGNMGMNPMAAIGGMGHGFPGFFGLPQHHHHHHQAGGPHFGGGGGGTSSHAKPGDWYCLKCNELNFASRTACRSCQTPFQTNQPRVGVKSGDWLCSKCADLNFASRTACRKCGVPREEAGAVDALTGTDASAVAAAAVGAPGGADLGEIAEQ</sequence>
<dbReference type="VEuPathDB" id="AmoebaDB:ACA1_092100"/>
<protein>
    <submittedName>
        <fullName evidence="10">Znfinger domain containing protein</fullName>
    </submittedName>
</protein>
<dbReference type="OMA" id="AMSQVDN"/>
<keyword evidence="3 7" id="KW-0863">Zinc-finger</keyword>
<name>L8GI03_ACACF</name>
<keyword evidence="5" id="KW-0694">RNA-binding</keyword>
<dbReference type="AlphaFoldDB" id="L8GI03"/>
<dbReference type="InterPro" id="IPR036443">
    <property type="entry name" value="Znf_RanBP2_sf"/>
</dbReference>